<accession>A0A1E3JT80</accession>
<gene>
    <name evidence="2" type="ORF">I350_06157</name>
</gene>
<feature type="region of interest" description="Disordered" evidence="1">
    <location>
        <begin position="1"/>
        <end position="34"/>
    </location>
</feature>
<dbReference type="Proteomes" id="UP000095149">
    <property type="component" value="Unassembled WGS sequence"/>
</dbReference>
<evidence type="ECO:0000313" key="3">
    <source>
        <dbReference type="Proteomes" id="UP000095149"/>
    </source>
</evidence>
<comment type="caution">
    <text evidence="2">The sequence shown here is derived from an EMBL/GenBank/DDBJ whole genome shotgun (WGS) entry which is preliminary data.</text>
</comment>
<organism evidence="2 3">
    <name type="scientific">Cryptococcus amylolentus CBS 6273</name>
    <dbReference type="NCBI Taxonomy" id="1296118"/>
    <lineage>
        <taxon>Eukaryota</taxon>
        <taxon>Fungi</taxon>
        <taxon>Dikarya</taxon>
        <taxon>Basidiomycota</taxon>
        <taxon>Agaricomycotina</taxon>
        <taxon>Tremellomycetes</taxon>
        <taxon>Tremellales</taxon>
        <taxon>Cryptococcaceae</taxon>
        <taxon>Cryptococcus</taxon>
    </lineage>
</organism>
<sequence length="112" mass="11936">MAAPGPSPADRLFSEKEAGQTIATTNPKTGQEGRSGKVLALGYAVIEVGEDEDSVPPLSAFYPPSSHPKPAQARPQCFARKISLRCCRRHSPGLDKTTVNGELELFTDDVLG</sequence>
<evidence type="ECO:0000313" key="2">
    <source>
        <dbReference type="EMBL" id="ODO03307.1"/>
    </source>
</evidence>
<dbReference type="AlphaFoldDB" id="A0A1E3JT80"/>
<name>A0A1E3JT80_9TREE</name>
<protein>
    <submittedName>
        <fullName evidence="2">Uncharacterized protein</fullName>
    </submittedName>
</protein>
<proteinExistence type="predicted"/>
<reference evidence="2 3" key="1">
    <citation type="submission" date="2016-06" db="EMBL/GenBank/DDBJ databases">
        <title>Evolution of pathogenesis and genome organization in the Tremellales.</title>
        <authorList>
            <person name="Cuomo C."/>
            <person name="Litvintseva A."/>
            <person name="Heitman J."/>
            <person name="Chen Y."/>
            <person name="Sun S."/>
            <person name="Springer D."/>
            <person name="Dromer F."/>
            <person name="Young S."/>
            <person name="Zeng Q."/>
            <person name="Chapman S."/>
            <person name="Gujja S."/>
            <person name="Saif S."/>
            <person name="Birren B."/>
        </authorList>
    </citation>
    <scope>NUCLEOTIDE SEQUENCE [LARGE SCALE GENOMIC DNA]</scope>
    <source>
        <strain evidence="2 3">CBS 6273</strain>
    </source>
</reference>
<dbReference type="EMBL" id="MEKH01000009">
    <property type="protein sequence ID" value="ODO03307.1"/>
    <property type="molecule type" value="Genomic_DNA"/>
</dbReference>
<evidence type="ECO:0000256" key="1">
    <source>
        <dbReference type="SAM" id="MobiDB-lite"/>
    </source>
</evidence>